<dbReference type="EMBL" id="KN822062">
    <property type="protein sequence ID" value="KIM60447.1"/>
    <property type="molecule type" value="Genomic_DNA"/>
</dbReference>
<name>A0A0C3A6M3_9AGAM</name>
<gene>
    <name evidence="2" type="ORF">SCLCIDRAFT_1216889</name>
</gene>
<keyword evidence="3" id="KW-1185">Reference proteome</keyword>
<dbReference type="InParanoid" id="A0A0C3A6M3"/>
<evidence type="ECO:0000259" key="1">
    <source>
        <dbReference type="Pfam" id="PF20236"/>
    </source>
</evidence>
<dbReference type="InterPro" id="IPR046528">
    <property type="entry name" value="DUF6593"/>
</dbReference>
<feature type="domain" description="DUF6593" evidence="1">
    <location>
        <begin position="9"/>
        <end position="78"/>
    </location>
</feature>
<dbReference type="OrthoDB" id="2684769at2759"/>
<dbReference type="AlphaFoldDB" id="A0A0C3A6M3"/>
<evidence type="ECO:0000313" key="3">
    <source>
        <dbReference type="Proteomes" id="UP000053989"/>
    </source>
</evidence>
<proteinExistence type="predicted"/>
<organism evidence="2 3">
    <name type="scientific">Scleroderma citrinum Foug A</name>
    <dbReference type="NCBI Taxonomy" id="1036808"/>
    <lineage>
        <taxon>Eukaryota</taxon>
        <taxon>Fungi</taxon>
        <taxon>Dikarya</taxon>
        <taxon>Basidiomycota</taxon>
        <taxon>Agaricomycotina</taxon>
        <taxon>Agaricomycetes</taxon>
        <taxon>Agaricomycetidae</taxon>
        <taxon>Boletales</taxon>
        <taxon>Sclerodermatineae</taxon>
        <taxon>Sclerodermataceae</taxon>
        <taxon>Scleroderma</taxon>
    </lineage>
</organism>
<dbReference type="Proteomes" id="UP000053989">
    <property type="component" value="Unassembled WGS sequence"/>
</dbReference>
<sequence length="111" mass="12501">MRLTLSSESVRNTVMINENGQVLYKTSTPFRLGVRTTTIYKVVPNTNPNDIQDRRDAIGKIEWHLFGTSIMRLHGQTSSYPDMGSWGGECYSSSMCMMSVLCSCIYCACRT</sequence>
<evidence type="ECO:0000313" key="2">
    <source>
        <dbReference type="EMBL" id="KIM60447.1"/>
    </source>
</evidence>
<dbReference type="Pfam" id="PF20236">
    <property type="entry name" value="DUF6593"/>
    <property type="match status" value="1"/>
</dbReference>
<reference evidence="3" key="2">
    <citation type="submission" date="2015-01" db="EMBL/GenBank/DDBJ databases">
        <title>Evolutionary Origins and Diversification of the Mycorrhizal Mutualists.</title>
        <authorList>
            <consortium name="DOE Joint Genome Institute"/>
            <consortium name="Mycorrhizal Genomics Consortium"/>
            <person name="Kohler A."/>
            <person name="Kuo A."/>
            <person name="Nagy L.G."/>
            <person name="Floudas D."/>
            <person name="Copeland A."/>
            <person name="Barry K.W."/>
            <person name="Cichocki N."/>
            <person name="Veneault-Fourrey C."/>
            <person name="LaButti K."/>
            <person name="Lindquist E.A."/>
            <person name="Lipzen A."/>
            <person name="Lundell T."/>
            <person name="Morin E."/>
            <person name="Murat C."/>
            <person name="Riley R."/>
            <person name="Ohm R."/>
            <person name="Sun H."/>
            <person name="Tunlid A."/>
            <person name="Henrissat B."/>
            <person name="Grigoriev I.V."/>
            <person name="Hibbett D.S."/>
            <person name="Martin F."/>
        </authorList>
    </citation>
    <scope>NUCLEOTIDE SEQUENCE [LARGE SCALE GENOMIC DNA]</scope>
    <source>
        <strain evidence="3">Foug A</strain>
    </source>
</reference>
<reference evidence="2 3" key="1">
    <citation type="submission" date="2014-04" db="EMBL/GenBank/DDBJ databases">
        <authorList>
            <consortium name="DOE Joint Genome Institute"/>
            <person name="Kuo A."/>
            <person name="Kohler A."/>
            <person name="Nagy L.G."/>
            <person name="Floudas D."/>
            <person name="Copeland A."/>
            <person name="Barry K.W."/>
            <person name="Cichocki N."/>
            <person name="Veneault-Fourrey C."/>
            <person name="LaButti K."/>
            <person name="Lindquist E.A."/>
            <person name="Lipzen A."/>
            <person name="Lundell T."/>
            <person name="Morin E."/>
            <person name="Murat C."/>
            <person name="Sun H."/>
            <person name="Tunlid A."/>
            <person name="Henrissat B."/>
            <person name="Grigoriev I.V."/>
            <person name="Hibbett D.S."/>
            <person name="Martin F."/>
            <person name="Nordberg H.P."/>
            <person name="Cantor M.N."/>
            <person name="Hua S.X."/>
        </authorList>
    </citation>
    <scope>NUCLEOTIDE SEQUENCE [LARGE SCALE GENOMIC DNA]</scope>
    <source>
        <strain evidence="2 3">Foug A</strain>
    </source>
</reference>
<dbReference type="HOGENOM" id="CLU_2159904_0_0_1"/>
<accession>A0A0C3A6M3</accession>
<protein>
    <recommendedName>
        <fullName evidence="1">DUF6593 domain-containing protein</fullName>
    </recommendedName>
</protein>